<dbReference type="PANTHER" id="PTHR43228:SF1">
    <property type="entry name" value="TWO-COMPONENT RESPONSE REGULATOR ARR22"/>
    <property type="match status" value="1"/>
</dbReference>
<name>A0A7X3LRS0_9HYPH</name>
<feature type="region of interest" description="Disordered" evidence="2">
    <location>
        <begin position="153"/>
        <end position="183"/>
    </location>
</feature>
<dbReference type="RefSeq" id="WP_160774107.1">
    <property type="nucleotide sequence ID" value="NZ_WUMV01000001.1"/>
</dbReference>
<dbReference type="Pfam" id="PF00072">
    <property type="entry name" value="Response_reg"/>
    <property type="match status" value="1"/>
</dbReference>
<keyword evidence="1" id="KW-0597">Phosphoprotein</keyword>
<proteinExistence type="predicted"/>
<accession>A0A7X3LRS0</accession>
<evidence type="ECO:0000256" key="1">
    <source>
        <dbReference type="PROSITE-ProRule" id="PRU00169"/>
    </source>
</evidence>
<reference evidence="4 5" key="1">
    <citation type="submission" date="2019-12" db="EMBL/GenBank/DDBJ databases">
        <authorList>
            <person name="Li M."/>
        </authorList>
    </citation>
    <scope>NUCLEOTIDE SEQUENCE [LARGE SCALE GENOMIC DNA]</scope>
    <source>
        <strain evidence="4 5">GBMRC 2046</strain>
    </source>
</reference>
<dbReference type="InterPro" id="IPR052048">
    <property type="entry name" value="ST_Response_Regulator"/>
</dbReference>
<feature type="modified residue" description="4-aspartylphosphate" evidence="1">
    <location>
        <position position="62"/>
    </location>
</feature>
<dbReference type="SUPFAM" id="SSF52172">
    <property type="entry name" value="CheY-like"/>
    <property type="match status" value="1"/>
</dbReference>
<sequence length="183" mass="21008">MNYLRVDLSKITAMIVDDNVHMRKILHTVLDGLGLREIVEAEDGIEAWEMFQKIGPDIVLLDWRMPFLNGAELTRMIRKSPRPGCFVPIIAVTAYSEKRHIIAARDAGVSEVLCKPISTKGLYLRIANCVLNQRDFIRTKTFFGPDRRRFRATDYTGEERRGGPMVDQYELDQPGQIRRTGTR</sequence>
<dbReference type="InterPro" id="IPR011006">
    <property type="entry name" value="CheY-like_superfamily"/>
</dbReference>
<evidence type="ECO:0000259" key="3">
    <source>
        <dbReference type="PROSITE" id="PS50110"/>
    </source>
</evidence>
<evidence type="ECO:0000256" key="2">
    <source>
        <dbReference type="SAM" id="MobiDB-lite"/>
    </source>
</evidence>
<evidence type="ECO:0000313" key="5">
    <source>
        <dbReference type="Proteomes" id="UP000433101"/>
    </source>
</evidence>
<protein>
    <submittedName>
        <fullName evidence="4">Response regulator</fullName>
    </submittedName>
</protein>
<dbReference type="Gene3D" id="3.40.50.2300">
    <property type="match status" value="1"/>
</dbReference>
<evidence type="ECO:0000313" key="4">
    <source>
        <dbReference type="EMBL" id="MXN63888.1"/>
    </source>
</evidence>
<dbReference type="SMART" id="SM00448">
    <property type="entry name" value="REC"/>
    <property type="match status" value="1"/>
</dbReference>
<dbReference type="PROSITE" id="PS50110">
    <property type="entry name" value="RESPONSE_REGULATORY"/>
    <property type="match status" value="1"/>
</dbReference>
<gene>
    <name evidence="4" type="ORF">GR183_03145</name>
</gene>
<dbReference type="PANTHER" id="PTHR43228">
    <property type="entry name" value="TWO-COMPONENT RESPONSE REGULATOR"/>
    <property type="match status" value="1"/>
</dbReference>
<keyword evidence="5" id="KW-1185">Reference proteome</keyword>
<dbReference type="Proteomes" id="UP000433101">
    <property type="component" value="Unassembled WGS sequence"/>
</dbReference>
<dbReference type="AlphaFoldDB" id="A0A7X3LRS0"/>
<comment type="caution">
    <text evidence="4">The sequence shown here is derived from an EMBL/GenBank/DDBJ whole genome shotgun (WGS) entry which is preliminary data.</text>
</comment>
<dbReference type="InterPro" id="IPR001789">
    <property type="entry name" value="Sig_transdc_resp-reg_receiver"/>
</dbReference>
<dbReference type="CDD" id="cd17546">
    <property type="entry name" value="REC_hyHK_CKI1_RcsC-like"/>
    <property type="match status" value="1"/>
</dbReference>
<organism evidence="4 5">
    <name type="scientific">Stappia sediminis</name>
    <dbReference type="NCBI Taxonomy" id="2692190"/>
    <lineage>
        <taxon>Bacteria</taxon>
        <taxon>Pseudomonadati</taxon>
        <taxon>Pseudomonadota</taxon>
        <taxon>Alphaproteobacteria</taxon>
        <taxon>Hyphomicrobiales</taxon>
        <taxon>Stappiaceae</taxon>
        <taxon>Stappia</taxon>
    </lineage>
</organism>
<dbReference type="EMBL" id="WUMV01000001">
    <property type="protein sequence ID" value="MXN63888.1"/>
    <property type="molecule type" value="Genomic_DNA"/>
</dbReference>
<feature type="domain" description="Response regulatory" evidence="3">
    <location>
        <begin position="12"/>
        <end position="130"/>
    </location>
</feature>
<dbReference type="GO" id="GO:0000160">
    <property type="term" value="P:phosphorelay signal transduction system"/>
    <property type="evidence" value="ECO:0007669"/>
    <property type="project" value="InterPro"/>
</dbReference>